<protein>
    <recommendedName>
        <fullName evidence="4">Secreted protein</fullName>
    </recommendedName>
</protein>
<proteinExistence type="predicted"/>
<comment type="caution">
    <text evidence="2">The sequence shown here is derived from an EMBL/GenBank/DDBJ whole genome shotgun (WGS) entry which is preliminary data.</text>
</comment>
<accession>A0ABN2G3N0</accession>
<dbReference type="Proteomes" id="UP001500596">
    <property type="component" value="Unassembled WGS sequence"/>
</dbReference>
<evidence type="ECO:0000313" key="3">
    <source>
        <dbReference type="Proteomes" id="UP001500596"/>
    </source>
</evidence>
<dbReference type="RefSeq" id="WP_344051392.1">
    <property type="nucleotide sequence ID" value="NZ_BAAAPK010000001.1"/>
</dbReference>
<keyword evidence="3" id="KW-1185">Reference proteome</keyword>
<keyword evidence="1" id="KW-0732">Signal</keyword>
<feature type="signal peptide" evidence="1">
    <location>
        <begin position="1"/>
        <end position="28"/>
    </location>
</feature>
<gene>
    <name evidence="2" type="ORF">GCM10009807_05630</name>
</gene>
<feature type="chain" id="PRO_5047356601" description="Secreted protein" evidence="1">
    <location>
        <begin position="29"/>
        <end position="247"/>
    </location>
</feature>
<sequence>MARRPAPLIGALALAAMLGAALTGCATATPSSGADATPQATETPAGELTEFDAAWLDGGRQVGLVTQGSSTCIPTAEDVSYADGVLQLTLADVSDGPCTMDYVPRVSLVPVPDDVDPSTNLAIEVSGDYVGEMVLPGVEGLAAESPSEQLPSAGWTTTDGTFIVLLWGSSGCPEYITTAEVSGDAAISVSLSGQPEDKVCTADIAPNPQLTTVDGLVGVPDVALTLNSPGVDPYTTPILGVNGGTAG</sequence>
<name>A0ABN2G3N0_9MICO</name>
<dbReference type="EMBL" id="BAAAPK010000001">
    <property type="protein sequence ID" value="GAA1664303.1"/>
    <property type="molecule type" value="Genomic_DNA"/>
</dbReference>
<evidence type="ECO:0008006" key="4">
    <source>
        <dbReference type="Google" id="ProtNLM"/>
    </source>
</evidence>
<dbReference type="PROSITE" id="PS51257">
    <property type="entry name" value="PROKAR_LIPOPROTEIN"/>
    <property type="match status" value="1"/>
</dbReference>
<organism evidence="2 3">
    <name type="scientific">Microbacterium lacus</name>
    <dbReference type="NCBI Taxonomy" id="415217"/>
    <lineage>
        <taxon>Bacteria</taxon>
        <taxon>Bacillati</taxon>
        <taxon>Actinomycetota</taxon>
        <taxon>Actinomycetes</taxon>
        <taxon>Micrococcales</taxon>
        <taxon>Microbacteriaceae</taxon>
        <taxon>Microbacterium</taxon>
    </lineage>
</organism>
<evidence type="ECO:0000313" key="2">
    <source>
        <dbReference type="EMBL" id="GAA1664303.1"/>
    </source>
</evidence>
<evidence type="ECO:0000256" key="1">
    <source>
        <dbReference type="SAM" id="SignalP"/>
    </source>
</evidence>
<reference evidence="2 3" key="1">
    <citation type="journal article" date="2019" name="Int. J. Syst. Evol. Microbiol.">
        <title>The Global Catalogue of Microorganisms (GCM) 10K type strain sequencing project: providing services to taxonomists for standard genome sequencing and annotation.</title>
        <authorList>
            <consortium name="The Broad Institute Genomics Platform"/>
            <consortium name="The Broad Institute Genome Sequencing Center for Infectious Disease"/>
            <person name="Wu L."/>
            <person name="Ma J."/>
        </authorList>
    </citation>
    <scope>NUCLEOTIDE SEQUENCE [LARGE SCALE GENOMIC DNA]</scope>
    <source>
        <strain evidence="2 3">JCM 15575</strain>
    </source>
</reference>